<dbReference type="Pfam" id="PF00106">
    <property type="entry name" value="adh_short"/>
    <property type="match status" value="1"/>
</dbReference>
<reference evidence="2 3" key="1">
    <citation type="submission" date="2017-06" db="EMBL/GenBank/DDBJ databases">
        <title>Comparative genomic analysis of Ambrosia Fusariam Clade fungi.</title>
        <authorList>
            <person name="Stajich J.E."/>
            <person name="Carrillo J."/>
            <person name="Kijimoto T."/>
            <person name="Eskalen A."/>
            <person name="O'Donnell K."/>
            <person name="Kasson M."/>
        </authorList>
    </citation>
    <scope>NUCLEOTIDE SEQUENCE [LARGE SCALE GENOMIC DNA]</scope>
    <source>
        <strain evidence="2 3">NRRL62584</strain>
    </source>
</reference>
<organism evidence="2 3">
    <name type="scientific">Fusarium duplospermum</name>
    <dbReference type="NCBI Taxonomy" id="1325734"/>
    <lineage>
        <taxon>Eukaryota</taxon>
        <taxon>Fungi</taxon>
        <taxon>Dikarya</taxon>
        <taxon>Ascomycota</taxon>
        <taxon>Pezizomycotina</taxon>
        <taxon>Sordariomycetes</taxon>
        <taxon>Hypocreomycetidae</taxon>
        <taxon>Hypocreales</taxon>
        <taxon>Nectriaceae</taxon>
        <taxon>Fusarium</taxon>
        <taxon>Fusarium solani species complex</taxon>
    </lineage>
</organism>
<dbReference type="SUPFAM" id="SSF51735">
    <property type="entry name" value="NAD(P)-binding Rossmann-fold domains"/>
    <property type="match status" value="1"/>
</dbReference>
<sequence>MFKVITARLHPPKPSPIRLDGLTVLLVGASTGIGLEAAKKIAAKGPAKLIVTARDDAKASKTKALIEEHLAATSTSQSSTPTIIPLVVELTSPKSMYAFARDLAQATHHLDHAILSAGILLGSYTQVSETGYETSLQVNAISPMLMSLLIMPLLLASPRVHNESVTDRPHLTIVSSGGAWLVKKSSLSPYVDFDHPLRELSKKENFPPGMMGGQWHYSRTKLMCEYGKRHLAMLPSLNDAKGQPMVLVASVCRGDVNSELSRHPANSGVLGAMARVVNGTVARTPEQGANIYLSSLSLGTEGRGEVRTDDAISKDARPFIASDELKRLGDHVWGEVKEFAAKVDEMHGSGVVQRLLA</sequence>
<evidence type="ECO:0000313" key="3">
    <source>
        <dbReference type="Proteomes" id="UP000288168"/>
    </source>
</evidence>
<dbReference type="OrthoDB" id="542013at2759"/>
<dbReference type="EMBL" id="NKCI01000126">
    <property type="protein sequence ID" value="RSL53153.1"/>
    <property type="molecule type" value="Genomic_DNA"/>
</dbReference>
<name>A0A428PJF5_9HYPO</name>
<dbReference type="InterPro" id="IPR036291">
    <property type="entry name" value="NAD(P)-bd_dom_sf"/>
</dbReference>
<dbReference type="InterPro" id="IPR002347">
    <property type="entry name" value="SDR_fam"/>
</dbReference>
<accession>A0A428PJF5</accession>
<proteinExistence type="predicted"/>
<dbReference type="PANTHER" id="PTHR43157">
    <property type="entry name" value="PHOSPHATIDYLINOSITOL-GLYCAN BIOSYNTHESIS CLASS F PROTEIN-RELATED"/>
    <property type="match status" value="1"/>
</dbReference>
<dbReference type="Gene3D" id="3.40.50.720">
    <property type="entry name" value="NAD(P)-binding Rossmann-like Domain"/>
    <property type="match status" value="1"/>
</dbReference>
<evidence type="ECO:0000256" key="1">
    <source>
        <dbReference type="ARBA" id="ARBA00023002"/>
    </source>
</evidence>
<comment type="caution">
    <text evidence="2">The sequence shown here is derived from an EMBL/GenBank/DDBJ whole genome shotgun (WGS) entry which is preliminary data.</text>
</comment>
<evidence type="ECO:0008006" key="4">
    <source>
        <dbReference type="Google" id="ProtNLM"/>
    </source>
</evidence>
<gene>
    <name evidence="2" type="ORF">CEP54_010530</name>
</gene>
<dbReference type="GO" id="GO:0016491">
    <property type="term" value="F:oxidoreductase activity"/>
    <property type="evidence" value="ECO:0007669"/>
    <property type="project" value="UniProtKB-KW"/>
</dbReference>
<evidence type="ECO:0000313" key="2">
    <source>
        <dbReference type="EMBL" id="RSL53153.1"/>
    </source>
</evidence>
<dbReference type="PANTHER" id="PTHR43157:SF31">
    <property type="entry name" value="PHOSPHATIDYLINOSITOL-GLYCAN BIOSYNTHESIS CLASS F PROTEIN"/>
    <property type="match status" value="1"/>
</dbReference>
<dbReference type="AlphaFoldDB" id="A0A428PJF5"/>
<dbReference type="Proteomes" id="UP000288168">
    <property type="component" value="Unassembled WGS sequence"/>
</dbReference>
<protein>
    <recommendedName>
        <fullName evidence="4">Short-chain dehydrogenase/reductase</fullName>
    </recommendedName>
</protein>
<dbReference type="STRING" id="1325734.A0A428PJF5"/>
<keyword evidence="1" id="KW-0560">Oxidoreductase</keyword>
<keyword evidence="3" id="KW-1185">Reference proteome</keyword>